<name>A0A1B1YCJ5_THEST</name>
<organism evidence="2 3">
    <name type="scientific">Thermoclostridium stercorarium subsp. thermolacticum DSM 2910</name>
    <dbReference type="NCBI Taxonomy" id="1121336"/>
    <lineage>
        <taxon>Bacteria</taxon>
        <taxon>Bacillati</taxon>
        <taxon>Bacillota</taxon>
        <taxon>Clostridia</taxon>
        <taxon>Eubacteriales</taxon>
        <taxon>Oscillospiraceae</taxon>
        <taxon>Thermoclostridium</taxon>
    </lineage>
</organism>
<sequence>MAFQIRKGLSAVLLVTAMLTTMGTTSTDCVSSGSAFPDTSDISRTDYLNKITAENYSFISSRYTAAMYSGDVIEIPVNNSYIAELSGGKLVSDNKGYRNDVIELSRGECALFSVNVPETALYWISFDYYPSSDSILPVKASLSVNGRIPFYEAQNLVFESTWIDKKEKSYDRYGNEIVSSPEKLPRWEKKFVMDGSYRYSAPFAFELKKGENIIELNITEGAMLLGNIYLSGETKIPDYSKQEAMDGDRIIIIEAERIDYRNDSSIRATCEFNTALTPYDASKKVLNVIDAASFKDAGQTVSYEFLIDEPGCYYMGFVYRQSDKTDFPVFLDIRIDGEIPNRLLKSYPFKYTKDYTNLTLTDNDGEPVALYLDKGRHTISLTISIDNIRHALETTERIISGINDLALEITKVAGRNKDKYRDLDLVNYIPDVRERLLTWADELDGLRNDLRKHNPKVKEIGALSYAKIAAESLRRLAREPNRIPYRIDELAQSTNSAVQYLANFIDILKDNRLAIDKIYIYQKNAKLPEGIGFFKSIYLSIARFFSSFADQAYSASNKDESHLQVWVNRSRQHVELLQKMIDESFTPKTGIKVDVSIMPDQGKLIMANAAGDAPDVAQSVNYSVPFELAIRGALKDITEFGDFREVLTRFADGLHIPAMIGDGIYAVPETINFWVLFYRTDILEKLGLEIPETVEDVKRMLPELQIRGMNFYYPTAGMGSFKNFHGTTPLIFQYGGSLYGRTADNTALNSERTVQGFTELTELFTIYNLPVEVPSFYQRFRNGSLPIGIAEYGMYNLLINAAPEIAGNWDIAVVPGIVNENGEIVRYTSGGAESCVIFRSTEEREKMAWEYIKWWTSKEVQVEYGQTLQITYGPEYIWNTANLEAFAELPWDAKHKAVIIEQTKWVLEAPRLPGSYMTERELSNAFNAVVVDGRDLRITLNTAVKRINRETERKLKEFGYMSHDGKMIKEYEVPTLEKVRRILYGEN</sequence>
<dbReference type="AlphaFoldDB" id="A0A1B1YCJ5"/>
<evidence type="ECO:0000313" key="3">
    <source>
        <dbReference type="Proteomes" id="UP000092971"/>
    </source>
</evidence>
<dbReference type="RefSeq" id="WP_015358801.1">
    <property type="nucleotide sequence ID" value="NZ_CP014672.1"/>
</dbReference>
<dbReference type="EMBL" id="CP014672">
    <property type="protein sequence ID" value="ANW98493.1"/>
    <property type="molecule type" value="Genomic_DNA"/>
</dbReference>
<dbReference type="PANTHER" id="PTHR43649">
    <property type="entry name" value="ARABINOSE-BINDING PROTEIN-RELATED"/>
    <property type="match status" value="1"/>
</dbReference>
<reference evidence="2 3" key="1">
    <citation type="submission" date="2016-02" db="EMBL/GenBank/DDBJ databases">
        <title>Comparison of Clostridium stercorarium subspecies using comparative genomics and transcriptomics.</title>
        <authorList>
            <person name="Schellenberg J."/>
            <person name="Thallinger G."/>
            <person name="Levin D.B."/>
            <person name="Zhang X."/>
            <person name="Alvare G."/>
            <person name="Fristensky B."/>
            <person name="Sparling R."/>
        </authorList>
    </citation>
    <scope>NUCLEOTIDE SEQUENCE [LARGE SCALE GENOMIC DNA]</scope>
    <source>
        <strain evidence="2 3">DSM 2910</strain>
    </source>
</reference>
<evidence type="ECO:0000313" key="2">
    <source>
        <dbReference type="EMBL" id="ANW98493.1"/>
    </source>
</evidence>
<dbReference type="Gene3D" id="2.60.120.260">
    <property type="entry name" value="Galactose-binding domain-like"/>
    <property type="match status" value="2"/>
</dbReference>
<feature type="chain" id="PRO_5038807116" evidence="1">
    <location>
        <begin position="27"/>
        <end position="987"/>
    </location>
</feature>
<protein>
    <submittedName>
        <fullName evidence="2">ABC transporter substrate-binding protein</fullName>
    </submittedName>
</protein>
<dbReference type="InterPro" id="IPR050490">
    <property type="entry name" value="Bact_solute-bd_prot1"/>
</dbReference>
<dbReference type="Pfam" id="PF01547">
    <property type="entry name" value="SBP_bac_1"/>
    <property type="match status" value="1"/>
</dbReference>
<keyword evidence="1" id="KW-0732">Signal</keyword>
<accession>A0A1B1YCJ5</accession>
<dbReference type="PANTHER" id="PTHR43649:SF27">
    <property type="entry name" value="EXTRACELLULAR SOLUTE-BINDING PROTEIN FAMILY 1"/>
    <property type="match status" value="1"/>
</dbReference>
<proteinExistence type="predicted"/>
<evidence type="ECO:0000256" key="1">
    <source>
        <dbReference type="SAM" id="SignalP"/>
    </source>
</evidence>
<dbReference type="Proteomes" id="UP000092971">
    <property type="component" value="Chromosome"/>
</dbReference>
<dbReference type="Gene3D" id="3.40.190.10">
    <property type="entry name" value="Periplasmic binding protein-like II"/>
    <property type="match status" value="1"/>
</dbReference>
<gene>
    <name evidence="2" type="ORF">CSTERTH_05280</name>
</gene>
<dbReference type="InterPro" id="IPR006059">
    <property type="entry name" value="SBP"/>
</dbReference>
<dbReference type="SUPFAM" id="SSF53850">
    <property type="entry name" value="Periplasmic binding protein-like II"/>
    <property type="match status" value="1"/>
</dbReference>
<feature type="signal peptide" evidence="1">
    <location>
        <begin position="1"/>
        <end position="26"/>
    </location>
</feature>
<dbReference type="OrthoDB" id="383574at2"/>